<sequence length="279" mass="30137">MGASGMPLRRHFVDLDDRQIHVRVRGGIGPTLVVLHASPGSSAQMVPLMQAIDDRRVIAPDLAGLGDSDAHPKALPTMADFASDSAAAIERLADGPVDLYGSHTGACVATELAATRPDLVRRVVLDGVPLWSDAERAELAARYAPAVQPDPYGAHLLWAHHYCRDQLLFWPWYDKSAAAARCIGLPPARELHRLVVEVVKSIETYHLGYHAAFAYPITERLRAVMQPTLCLSTKADPLGLMTARIATLLADARVRRIGDDDALPAPDHVAGAIMDFLAA</sequence>
<evidence type="ECO:0000313" key="2">
    <source>
        <dbReference type="EMBL" id="MFC3581190.1"/>
    </source>
</evidence>
<reference evidence="3" key="1">
    <citation type="journal article" date="2019" name="Int. J. Syst. Evol. Microbiol.">
        <title>The Global Catalogue of Microorganisms (GCM) 10K type strain sequencing project: providing services to taxonomists for standard genome sequencing and annotation.</title>
        <authorList>
            <consortium name="The Broad Institute Genomics Platform"/>
            <consortium name="The Broad Institute Genome Sequencing Center for Infectious Disease"/>
            <person name="Wu L."/>
            <person name="Ma J."/>
        </authorList>
    </citation>
    <scope>NUCLEOTIDE SEQUENCE [LARGE SCALE GENOMIC DNA]</scope>
    <source>
        <strain evidence="3">KCTC 42739</strain>
    </source>
</reference>
<dbReference type="SUPFAM" id="SSF53474">
    <property type="entry name" value="alpha/beta-Hydrolases"/>
    <property type="match status" value="1"/>
</dbReference>
<comment type="caution">
    <text evidence="2">The sequence shown here is derived from an EMBL/GenBank/DDBJ whole genome shotgun (WGS) entry which is preliminary data.</text>
</comment>
<feature type="domain" description="AB hydrolase-1" evidence="1">
    <location>
        <begin position="30"/>
        <end position="134"/>
    </location>
</feature>
<protein>
    <submittedName>
        <fullName evidence="2">Alpha/beta fold hydrolase</fullName>
    </submittedName>
</protein>
<dbReference type="Gene3D" id="3.40.50.1820">
    <property type="entry name" value="alpha/beta hydrolase"/>
    <property type="match status" value="1"/>
</dbReference>
<dbReference type="Proteomes" id="UP001595713">
    <property type="component" value="Unassembled WGS sequence"/>
</dbReference>
<keyword evidence="3" id="KW-1185">Reference proteome</keyword>
<evidence type="ECO:0000259" key="1">
    <source>
        <dbReference type="Pfam" id="PF00561"/>
    </source>
</evidence>
<dbReference type="PANTHER" id="PTHR43798">
    <property type="entry name" value="MONOACYLGLYCEROL LIPASE"/>
    <property type="match status" value="1"/>
</dbReference>
<gene>
    <name evidence="2" type="ORF">ACFONA_13540</name>
</gene>
<dbReference type="PANTHER" id="PTHR43798:SF33">
    <property type="entry name" value="HYDROLASE, PUTATIVE (AFU_ORTHOLOGUE AFUA_2G14860)-RELATED"/>
    <property type="match status" value="1"/>
</dbReference>
<evidence type="ECO:0000313" key="3">
    <source>
        <dbReference type="Proteomes" id="UP001595713"/>
    </source>
</evidence>
<dbReference type="InterPro" id="IPR050266">
    <property type="entry name" value="AB_hydrolase_sf"/>
</dbReference>
<name>A0ABV7SYN1_9SPHN</name>
<proteinExistence type="predicted"/>
<dbReference type="PRINTS" id="PR00111">
    <property type="entry name" value="ABHYDROLASE"/>
</dbReference>
<accession>A0ABV7SYN1</accession>
<dbReference type="Pfam" id="PF00561">
    <property type="entry name" value="Abhydrolase_1"/>
    <property type="match status" value="1"/>
</dbReference>
<organism evidence="2 3">
    <name type="scientific">Sphingomonas hylomeconis</name>
    <dbReference type="NCBI Taxonomy" id="1395958"/>
    <lineage>
        <taxon>Bacteria</taxon>
        <taxon>Pseudomonadati</taxon>
        <taxon>Pseudomonadota</taxon>
        <taxon>Alphaproteobacteria</taxon>
        <taxon>Sphingomonadales</taxon>
        <taxon>Sphingomonadaceae</taxon>
        <taxon>Sphingomonas</taxon>
    </lineage>
</organism>
<keyword evidence="2" id="KW-0378">Hydrolase</keyword>
<dbReference type="InterPro" id="IPR000073">
    <property type="entry name" value="AB_hydrolase_1"/>
</dbReference>
<dbReference type="InterPro" id="IPR029058">
    <property type="entry name" value="AB_hydrolase_fold"/>
</dbReference>
<dbReference type="GO" id="GO:0016787">
    <property type="term" value="F:hydrolase activity"/>
    <property type="evidence" value="ECO:0007669"/>
    <property type="project" value="UniProtKB-KW"/>
</dbReference>
<dbReference type="EMBL" id="JBHRXP010000007">
    <property type="protein sequence ID" value="MFC3581190.1"/>
    <property type="molecule type" value="Genomic_DNA"/>
</dbReference>